<organism evidence="1 2">
    <name type="scientific">Sphingobium phage Lacusarx</name>
    <dbReference type="NCBI Taxonomy" id="1980139"/>
    <lineage>
        <taxon>Viruses</taxon>
        <taxon>Duplodnaviria</taxon>
        <taxon>Heunggongvirae</taxon>
        <taxon>Uroviricota</taxon>
        <taxon>Caudoviricetes</taxon>
        <taxon>Lacusarxvirus</taxon>
        <taxon>Lacusarxvirus lacusarx</taxon>
    </lineage>
</organism>
<reference evidence="1 2" key="1">
    <citation type="submission" date="2017-02" db="EMBL/GenBank/DDBJ databases">
        <title>The first characterized phage against a member of the ecologically important #sphingomonads reveals high dissimilarity against all other known phages.</title>
        <authorList>
            <person name="Nielsen T.K."/>
            <person name="Carstens A.B."/>
            <person name="Kot W."/>
            <person name="Lametsch R."/>
            <person name="Neve H."/>
            <person name="Hansen L.H."/>
        </authorList>
    </citation>
    <scope>NUCLEOTIDE SEQUENCE [LARGE SCALE GENOMIC DNA]</scope>
</reference>
<name>A0A1W6DX79_9CAUD</name>
<evidence type="ECO:0000313" key="1">
    <source>
        <dbReference type="EMBL" id="ARK07501.1"/>
    </source>
</evidence>
<dbReference type="Proteomes" id="UP000223906">
    <property type="component" value="Segment"/>
</dbReference>
<proteinExistence type="predicted"/>
<evidence type="ECO:0000313" key="2">
    <source>
        <dbReference type="Proteomes" id="UP000223906"/>
    </source>
</evidence>
<keyword evidence="2" id="KW-1185">Reference proteome</keyword>
<dbReference type="EMBL" id="KY629563">
    <property type="protein sequence ID" value="ARK07501.1"/>
    <property type="molecule type" value="Genomic_DNA"/>
</dbReference>
<accession>A0A1W6DX79</accession>
<protein>
    <submittedName>
        <fullName evidence="1">Uncharacterized protein</fullName>
    </submittedName>
</protein>
<sequence length="214" mass="24339">MSKRFGRNQKRKLLAEITNLKTEVDNATIALIVQQTGEWLRAGEGHGVALDTLVDFIGEKEVTNSQRRGMRRRTASLTVWARDGGEALYRNAYNLVEWEGICWRLNLAEFDTSIASDHYVMMCANEMEIGLKLEAISSAKVHQPYSYLLTSSNRDYCAAEAVDGRRFYPIDPRPEIRVKARTNDFYHTDSIDRLIDAVNQIDIAKETMPHALPS</sequence>
<gene>
    <name evidence="1" type="ORF">LAV_00126</name>
</gene>